<dbReference type="AlphaFoldDB" id="A0A5B7DN59"/>
<organism evidence="1 2">
    <name type="scientific">Portunus trituberculatus</name>
    <name type="common">Swimming crab</name>
    <name type="synonym">Neptunus trituberculatus</name>
    <dbReference type="NCBI Taxonomy" id="210409"/>
    <lineage>
        <taxon>Eukaryota</taxon>
        <taxon>Metazoa</taxon>
        <taxon>Ecdysozoa</taxon>
        <taxon>Arthropoda</taxon>
        <taxon>Crustacea</taxon>
        <taxon>Multicrustacea</taxon>
        <taxon>Malacostraca</taxon>
        <taxon>Eumalacostraca</taxon>
        <taxon>Eucarida</taxon>
        <taxon>Decapoda</taxon>
        <taxon>Pleocyemata</taxon>
        <taxon>Brachyura</taxon>
        <taxon>Eubrachyura</taxon>
        <taxon>Portunoidea</taxon>
        <taxon>Portunidae</taxon>
        <taxon>Portuninae</taxon>
        <taxon>Portunus</taxon>
    </lineage>
</organism>
<proteinExistence type="predicted"/>
<evidence type="ECO:0000313" key="2">
    <source>
        <dbReference type="Proteomes" id="UP000324222"/>
    </source>
</evidence>
<gene>
    <name evidence="1" type="ORF">E2C01_015430</name>
</gene>
<evidence type="ECO:0000313" key="1">
    <source>
        <dbReference type="EMBL" id="MPC22416.1"/>
    </source>
</evidence>
<reference evidence="1 2" key="1">
    <citation type="submission" date="2019-05" db="EMBL/GenBank/DDBJ databases">
        <title>Another draft genome of Portunus trituberculatus and its Hox gene families provides insights of decapod evolution.</title>
        <authorList>
            <person name="Jeong J.-H."/>
            <person name="Song I."/>
            <person name="Kim S."/>
            <person name="Choi T."/>
            <person name="Kim D."/>
            <person name="Ryu S."/>
            <person name="Kim W."/>
        </authorList>
    </citation>
    <scope>NUCLEOTIDE SEQUENCE [LARGE SCALE GENOMIC DNA]</scope>
    <source>
        <tissue evidence="1">Muscle</tissue>
    </source>
</reference>
<dbReference type="EMBL" id="VSRR010001086">
    <property type="protein sequence ID" value="MPC22416.1"/>
    <property type="molecule type" value="Genomic_DNA"/>
</dbReference>
<dbReference type="Proteomes" id="UP000324222">
    <property type="component" value="Unassembled WGS sequence"/>
</dbReference>
<accession>A0A5B7DN59</accession>
<protein>
    <submittedName>
        <fullName evidence="1">Uncharacterized protein</fullName>
    </submittedName>
</protein>
<keyword evidence="2" id="KW-1185">Reference proteome</keyword>
<sequence>MPALLYVDCNKVLLWPSTSCLNWYVDSRLTQVSHRNSKLEVISCSVSHREAAWSWPPPGRVVGICRAAWHGVISSIPDSLGDFRNEDENHCCQQGEAWESVDEGHAKLPSEALLCSFLLQWAAPPSLIPHPSS</sequence>
<comment type="caution">
    <text evidence="1">The sequence shown here is derived from an EMBL/GenBank/DDBJ whole genome shotgun (WGS) entry which is preliminary data.</text>
</comment>
<name>A0A5B7DN59_PORTR</name>